<keyword evidence="5 7" id="KW-0472">Membrane</keyword>
<dbReference type="PANTHER" id="PTHR30477">
    <property type="entry name" value="ABC-TRANSPORTER METAL-BINDING PROTEIN"/>
    <property type="match status" value="1"/>
</dbReference>
<feature type="transmembrane region" description="Helical" evidence="7">
    <location>
        <begin position="175"/>
        <end position="195"/>
    </location>
</feature>
<keyword evidence="9" id="KW-1185">Reference proteome</keyword>
<dbReference type="STRING" id="1437603.GCA_000771525_01102"/>
<evidence type="ECO:0000256" key="7">
    <source>
        <dbReference type="SAM" id="Phobius"/>
    </source>
</evidence>
<protein>
    <submittedName>
        <fullName evidence="8">ABC-type Mn2 /Zn2 transporter permease</fullName>
    </submittedName>
</protein>
<gene>
    <name evidence="8" type="ORF">BMON_0679</name>
</gene>
<reference evidence="8 9" key="1">
    <citation type="submission" date="2014-03" db="EMBL/GenBank/DDBJ databases">
        <title>Genomics of Bifidobacteria.</title>
        <authorList>
            <person name="Ventura M."/>
            <person name="Milani C."/>
            <person name="Lugli G.A."/>
        </authorList>
    </citation>
    <scope>NUCLEOTIDE SEQUENCE [LARGE SCALE GENOMIC DNA]</scope>
    <source>
        <strain evidence="8 9">DSM 21395</strain>
    </source>
</reference>
<keyword evidence="3 6" id="KW-0812">Transmembrane</keyword>
<dbReference type="GO" id="GO:0055085">
    <property type="term" value="P:transmembrane transport"/>
    <property type="evidence" value="ECO:0007669"/>
    <property type="project" value="InterPro"/>
</dbReference>
<dbReference type="RefSeq" id="WP_033512064.1">
    <property type="nucleotide sequence ID" value="NZ_JDUO01000003.1"/>
</dbReference>
<name>A0A087C0H6_9BIFI</name>
<evidence type="ECO:0000256" key="1">
    <source>
        <dbReference type="ARBA" id="ARBA00004141"/>
    </source>
</evidence>
<evidence type="ECO:0000313" key="9">
    <source>
        <dbReference type="Proteomes" id="UP000029082"/>
    </source>
</evidence>
<dbReference type="PANTHER" id="PTHR30477:SF13">
    <property type="entry name" value="IRON TRANSPORT SYSTEM MEMBRANE PROTEIN HI_0360-RELATED"/>
    <property type="match status" value="1"/>
</dbReference>
<feature type="transmembrane region" description="Helical" evidence="7">
    <location>
        <begin position="58"/>
        <end position="86"/>
    </location>
</feature>
<comment type="caution">
    <text evidence="8">The sequence shown here is derived from an EMBL/GenBank/DDBJ whole genome shotgun (WGS) entry which is preliminary data.</text>
</comment>
<dbReference type="InterPro" id="IPR001626">
    <property type="entry name" value="ABC_TroCD"/>
</dbReference>
<sequence length="282" mass="30344">MNDILTLLTTAMDYDFMRRAMVTGLITAVTCGLLSCWLVLIGWSLIGDALSHAVLPGVVLSYILGLPFAVGALVFALITVWLISLLRSKSTLLKEDAIIGTVFTPMLALGVVLISVTPSQTDLNHILFGNLLGVTDQDLIQVAILSAVTVVIAYLKRRDLTVFAFDPMHARSVGISPQVIGALLLTLLAITVVAALQAVGITLVVSMLIIPGVSARLFTSWIWHMLWISPLITMAATVLGVFVSYALDTSTGGTIVLAQALFFALAYCFAPQGLIARYRRRR</sequence>
<dbReference type="GeneID" id="93094225"/>
<dbReference type="OrthoDB" id="1016457at2"/>
<dbReference type="GO" id="GO:0071281">
    <property type="term" value="P:cellular response to iron ion"/>
    <property type="evidence" value="ECO:0007669"/>
    <property type="project" value="UniProtKB-ARBA"/>
</dbReference>
<evidence type="ECO:0000256" key="3">
    <source>
        <dbReference type="ARBA" id="ARBA00022692"/>
    </source>
</evidence>
<dbReference type="EMBL" id="JGZE01000011">
    <property type="protein sequence ID" value="KFI76776.1"/>
    <property type="molecule type" value="Genomic_DNA"/>
</dbReference>
<dbReference type="AlphaFoldDB" id="A0A087C0H6"/>
<feature type="transmembrane region" description="Helical" evidence="7">
    <location>
        <begin position="139"/>
        <end position="155"/>
    </location>
</feature>
<dbReference type="SUPFAM" id="SSF81345">
    <property type="entry name" value="ABC transporter involved in vitamin B12 uptake, BtuC"/>
    <property type="match status" value="1"/>
</dbReference>
<dbReference type="eggNOG" id="COG1108">
    <property type="taxonomic scope" value="Bacteria"/>
</dbReference>
<dbReference type="Gene3D" id="1.10.3470.10">
    <property type="entry name" value="ABC transporter involved in vitamin B12 uptake, BtuC"/>
    <property type="match status" value="1"/>
</dbReference>
<dbReference type="CDD" id="cd06550">
    <property type="entry name" value="TM_ABC_iron-siderophores_like"/>
    <property type="match status" value="1"/>
</dbReference>
<dbReference type="Proteomes" id="UP000029082">
    <property type="component" value="Unassembled WGS sequence"/>
</dbReference>
<feature type="transmembrane region" description="Helical" evidence="7">
    <location>
        <begin position="253"/>
        <end position="276"/>
    </location>
</feature>
<evidence type="ECO:0000256" key="2">
    <source>
        <dbReference type="ARBA" id="ARBA00008034"/>
    </source>
</evidence>
<dbReference type="GO" id="GO:0010043">
    <property type="term" value="P:response to zinc ion"/>
    <property type="evidence" value="ECO:0007669"/>
    <property type="project" value="TreeGrafter"/>
</dbReference>
<evidence type="ECO:0000256" key="4">
    <source>
        <dbReference type="ARBA" id="ARBA00022989"/>
    </source>
</evidence>
<keyword evidence="4 7" id="KW-1133">Transmembrane helix</keyword>
<keyword evidence="6" id="KW-0813">Transport</keyword>
<dbReference type="GO" id="GO:0043190">
    <property type="term" value="C:ATP-binding cassette (ABC) transporter complex"/>
    <property type="evidence" value="ECO:0007669"/>
    <property type="project" value="InterPro"/>
</dbReference>
<evidence type="ECO:0000256" key="6">
    <source>
        <dbReference type="RuleBase" id="RU003943"/>
    </source>
</evidence>
<proteinExistence type="inferred from homology"/>
<feature type="transmembrane region" description="Helical" evidence="7">
    <location>
        <begin position="201"/>
        <end position="219"/>
    </location>
</feature>
<feature type="transmembrane region" description="Helical" evidence="7">
    <location>
        <begin position="226"/>
        <end position="247"/>
    </location>
</feature>
<dbReference type="FunFam" id="1.10.3470.10:FF:000003">
    <property type="entry name" value="Iron ABC transporter permease SitD"/>
    <property type="match status" value="1"/>
</dbReference>
<organism evidence="8 9">
    <name type="scientific">Bifidobacterium mongoliense DSM 21395</name>
    <dbReference type="NCBI Taxonomy" id="1437603"/>
    <lineage>
        <taxon>Bacteria</taxon>
        <taxon>Bacillati</taxon>
        <taxon>Actinomycetota</taxon>
        <taxon>Actinomycetes</taxon>
        <taxon>Bifidobacteriales</taxon>
        <taxon>Bifidobacteriaceae</taxon>
        <taxon>Bifidobacterium</taxon>
    </lineage>
</organism>
<dbReference type="Pfam" id="PF00950">
    <property type="entry name" value="ABC-3"/>
    <property type="match status" value="1"/>
</dbReference>
<feature type="transmembrane region" description="Helical" evidence="7">
    <location>
        <begin position="21"/>
        <end position="46"/>
    </location>
</feature>
<evidence type="ECO:0000313" key="8">
    <source>
        <dbReference type="EMBL" id="KFI76776.1"/>
    </source>
</evidence>
<evidence type="ECO:0000256" key="5">
    <source>
        <dbReference type="ARBA" id="ARBA00023136"/>
    </source>
</evidence>
<comment type="similarity">
    <text evidence="2 6">Belongs to the ABC-3 integral membrane protein family.</text>
</comment>
<comment type="subcellular location">
    <subcellularLocation>
        <location evidence="6">Cell membrane</location>
        <topology evidence="6">Multi-pass membrane protein</topology>
    </subcellularLocation>
    <subcellularLocation>
        <location evidence="1">Membrane</location>
        <topology evidence="1">Multi-pass membrane protein</topology>
    </subcellularLocation>
</comment>
<dbReference type="InterPro" id="IPR037294">
    <property type="entry name" value="ABC_BtuC-like"/>
</dbReference>
<feature type="transmembrane region" description="Helical" evidence="7">
    <location>
        <begin position="98"/>
        <end position="119"/>
    </location>
</feature>
<accession>A0A087C0H6</accession>